<protein>
    <recommendedName>
        <fullName evidence="3">Resolvase/invertase-type recombinase catalytic domain-containing protein</fullName>
    </recommendedName>
</protein>
<evidence type="ECO:0000313" key="1">
    <source>
        <dbReference type="EMBL" id="MBW4659751.1"/>
    </source>
</evidence>
<reference evidence="1" key="2">
    <citation type="journal article" date="2022" name="Microbiol. Resour. Announc.">
        <title>Metagenome Sequencing to Explore Phylogenomics of Terrestrial Cyanobacteria.</title>
        <authorList>
            <person name="Ward R.D."/>
            <person name="Stajich J.E."/>
            <person name="Johansen J.R."/>
            <person name="Huntemann M."/>
            <person name="Clum A."/>
            <person name="Foster B."/>
            <person name="Foster B."/>
            <person name="Roux S."/>
            <person name="Palaniappan K."/>
            <person name="Varghese N."/>
            <person name="Mukherjee S."/>
            <person name="Reddy T.B.K."/>
            <person name="Daum C."/>
            <person name="Copeland A."/>
            <person name="Chen I.A."/>
            <person name="Ivanova N.N."/>
            <person name="Kyrpides N.C."/>
            <person name="Shapiro N."/>
            <person name="Eloe-Fadrosh E.A."/>
            <person name="Pietrasiak N."/>
        </authorList>
    </citation>
    <scope>NUCLEOTIDE SEQUENCE</scope>
    <source>
        <strain evidence="1">UHER 2000/2452</strain>
    </source>
</reference>
<dbReference type="Proteomes" id="UP000757435">
    <property type="component" value="Unassembled WGS sequence"/>
</dbReference>
<proteinExistence type="predicted"/>
<reference evidence="1" key="1">
    <citation type="submission" date="2021-05" db="EMBL/GenBank/DDBJ databases">
        <authorList>
            <person name="Pietrasiak N."/>
            <person name="Ward R."/>
            <person name="Stajich J.E."/>
            <person name="Kurbessoian T."/>
        </authorList>
    </citation>
    <scope>NUCLEOTIDE SEQUENCE</scope>
    <source>
        <strain evidence="1">UHER 2000/2452</strain>
    </source>
</reference>
<organism evidence="1 2">
    <name type="scientific">Drouetiella hepatica Uher 2000/2452</name>
    <dbReference type="NCBI Taxonomy" id="904376"/>
    <lineage>
        <taxon>Bacteria</taxon>
        <taxon>Bacillati</taxon>
        <taxon>Cyanobacteriota</taxon>
        <taxon>Cyanophyceae</taxon>
        <taxon>Oculatellales</taxon>
        <taxon>Oculatellaceae</taxon>
        <taxon>Drouetiella</taxon>
    </lineage>
</organism>
<evidence type="ECO:0008006" key="3">
    <source>
        <dbReference type="Google" id="ProtNLM"/>
    </source>
</evidence>
<sequence length="51" mass="6132">MNHKNEPLGWRFEKIQPHHLETLAVVYVRQSTLQQVLDHQESTRIQYGLVY</sequence>
<gene>
    <name evidence="1" type="ORF">KME15_13825</name>
</gene>
<dbReference type="EMBL" id="JAHHHD010000014">
    <property type="protein sequence ID" value="MBW4659751.1"/>
    <property type="molecule type" value="Genomic_DNA"/>
</dbReference>
<comment type="caution">
    <text evidence="1">The sequence shown here is derived from an EMBL/GenBank/DDBJ whole genome shotgun (WGS) entry which is preliminary data.</text>
</comment>
<dbReference type="AlphaFoldDB" id="A0A951UMK2"/>
<evidence type="ECO:0000313" key="2">
    <source>
        <dbReference type="Proteomes" id="UP000757435"/>
    </source>
</evidence>
<accession>A0A951UMK2</accession>
<name>A0A951UMK2_9CYAN</name>